<reference evidence="4" key="2">
    <citation type="submission" date="2016-06" db="UniProtKB">
        <authorList>
            <consortium name="WormBaseParasite"/>
        </authorList>
    </citation>
    <scope>IDENTIFICATION</scope>
</reference>
<reference evidence="3" key="1">
    <citation type="submission" date="2014-05" db="EMBL/GenBank/DDBJ databases">
        <title>The genome and life-stage specific transcriptomes of Globodera pallida elucidate key aspects of plant parasitism by a cyst nematode.</title>
        <authorList>
            <person name="Cotton J.A."/>
            <person name="Lilley C.J."/>
            <person name="Jones L.M."/>
            <person name="Kikuchi T."/>
            <person name="Reid A.J."/>
            <person name="Thorpe P."/>
            <person name="Tsai I.J."/>
            <person name="Beasley H."/>
            <person name="Blok V."/>
            <person name="Cock P.J.A."/>
            <person name="Van den Akker S.E."/>
            <person name="Holroyd N."/>
            <person name="Hunt M."/>
            <person name="Mantelin S."/>
            <person name="Naghra H."/>
            <person name="Pain A."/>
            <person name="Palomares-Rius J.E."/>
            <person name="Zarowiecki M."/>
            <person name="Berriman M."/>
            <person name="Jones J.T."/>
            <person name="Urwin P.E."/>
        </authorList>
    </citation>
    <scope>NUCLEOTIDE SEQUENCE [LARGE SCALE GENOMIC DNA]</scope>
    <source>
        <strain evidence="3">Lindley</strain>
    </source>
</reference>
<dbReference type="WBParaSite" id="GPLIN_000619000">
    <property type="protein sequence ID" value="GPLIN_000619000"/>
    <property type="gene ID" value="GPLIN_000619000"/>
</dbReference>
<evidence type="ECO:0000259" key="2">
    <source>
        <dbReference type="Pfam" id="PF00337"/>
    </source>
</evidence>
<organism evidence="3 4">
    <name type="scientific">Globodera pallida</name>
    <name type="common">Potato cyst nematode worm</name>
    <name type="synonym">Heterodera pallida</name>
    <dbReference type="NCBI Taxonomy" id="36090"/>
    <lineage>
        <taxon>Eukaryota</taxon>
        <taxon>Metazoa</taxon>
        <taxon>Ecdysozoa</taxon>
        <taxon>Nematoda</taxon>
        <taxon>Chromadorea</taxon>
        <taxon>Rhabditida</taxon>
        <taxon>Tylenchina</taxon>
        <taxon>Tylenchomorpha</taxon>
        <taxon>Tylenchoidea</taxon>
        <taxon>Heteroderidae</taxon>
        <taxon>Heteroderinae</taxon>
        <taxon>Globodera</taxon>
    </lineage>
</organism>
<dbReference type="Gene3D" id="2.60.120.200">
    <property type="match status" value="1"/>
</dbReference>
<dbReference type="InterPro" id="IPR001079">
    <property type="entry name" value="Galectin_CRD"/>
</dbReference>
<evidence type="ECO:0000313" key="4">
    <source>
        <dbReference type="WBParaSite" id="GPLIN_000619000"/>
    </source>
</evidence>
<accession>A0A183BZZ8</accession>
<feature type="domain" description="Galectin" evidence="2">
    <location>
        <begin position="97"/>
        <end position="226"/>
    </location>
</feature>
<dbReference type="Proteomes" id="UP000050741">
    <property type="component" value="Unassembled WGS sequence"/>
</dbReference>
<proteinExistence type="predicted"/>
<name>A0A183BZZ8_GLOPA</name>
<dbReference type="AlphaFoldDB" id="A0A183BZZ8"/>
<keyword evidence="1" id="KW-0430">Lectin</keyword>
<dbReference type="GO" id="GO:0030246">
    <property type="term" value="F:carbohydrate binding"/>
    <property type="evidence" value="ECO:0007669"/>
    <property type="project" value="UniProtKB-KW"/>
</dbReference>
<dbReference type="Pfam" id="PF00337">
    <property type="entry name" value="Gal-bind_lectin"/>
    <property type="match status" value="1"/>
</dbReference>
<evidence type="ECO:0000256" key="1">
    <source>
        <dbReference type="ARBA" id="ARBA00022734"/>
    </source>
</evidence>
<protein>
    <submittedName>
        <fullName evidence="4">Galectin domain-containing protein</fullName>
    </submittedName>
</protein>
<keyword evidence="3" id="KW-1185">Reference proteome</keyword>
<sequence>MTNVYLAKGNGTRHADFIIAFTEYSYGIKMNGGLLGRREYFPANWWQGLPFKDMTSLRLRGQFLLLADPLIMPFETFGQQNYEPQEYKPPRGKRIPNLEKGTKVTFRVKLASIGNEFNISFLHNRIESSKPGDLIGAEILKVNLRPKTNDILLQTFYKGKLIEDGNITLNQYNIILKAKKAYEFYIVTGSKQCNITLNDISIWDQHRNFVPIWATNFVRVDGNITLLGKPEGERPKMDQFKFTNFTINLKSLLDYNDIIQLRLKNRGKVFSILLLLERDLEVEIFRDLVSFRAHFYPPWAVDYIQFQDNVKVHAMNITHPPTSEQRNFMQINDLVQAGDLITVKLAIKEELNDNSNLVINLFHEALEFHEKVGKTVMKVMLNSTALYFNSSKQLNKVSTNKQTCTNGKLDKELKELQIRVMDDAFNVTLTWNNNSRMTYTYNDGLPEWAVQYITVEYNNVTLSNPPNITCVPEELHAHISFPAMNSTAPNGRKRPGPQFWAMEAHYEQLVIVVSTVWSAKCLLQPMPFCFASYGGGISQQTYRMGV</sequence>
<evidence type="ECO:0000313" key="3">
    <source>
        <dbReference type="Proteomes" id="UP000050741"/>
    </source>
</evidence>